<dbReference type="Gramene" id="C.cajan_35384.t">
    <property type="protein sequence ID" value="C.cajan_35384.t.cds1"/>
    <property type="gene ID" value="C.cajan_35384"/>
</dbReference>
<dbReference type="PANTHER" id="PTHR33710:SF64">
    <property type="entry name" value="ENDONUCLEASE_EXONUCLEASE_PHOSPHATASE DOMAIN-CONTAINING PROTEIN"/>
    <property type="match status" value="1"/>
</dbReference>
<dbReference type="Proteomes" id="UP000075243">
    <property type="component" value="Unassembled WGS sequence"/>
</dbReference>
<keyword evidence="2" id="KW-1185">Reference proteome</keyword>
<protein>
    <recommendedName>
        <fullName evidence="3">Cysteine-rich receptor-like protein kinase</fullName>
    </recommendedName>
</protein>
<sequence length="130" mass="15192">MSRIDHFLITIGWLDQWPNLSQRALSRGVSDHCPIILKMEDLDWGPKPFKVLNCWRNEVGFVDFVKNEWRGLKVEGWAGFILKENLRGMKCKLKVWNKEVFGDLNKKINEARKQVTRLDCKGEDSGLTME</sequence>
<proteinExistence type="predicted"/>
<reference evidence="1" key="1">
    <citation type="journal article" date="2012" name="Nat. Biotechnol.">
        <title>Draft genome sequence of pigeonpea (Cajanus cajan), an orphan legume crop of resource-poor farmers.</title>
        <authorList>
            <person name="Varshney R.K."/>
            <person name="Chen W."/>
            <person name="Li Y."/>
            <person name="Bharti A.K."/>
            <person name="Saxena R.K."/>
            <person name="Schlueter J.A."/>
            <person name="Donoghue M.T."/>
            <person name="Azam S."/>
            <person name="Fan G."/>
            <person name="Whaley A.M."/>
            <person name="Farmer A.D."/>
            <person name="Sheridan J."/>
            <person name="Iwata A."/>
            <person name="Tuteja R."/>
            <person name="Penmetsa R.V."/>
            <person name="Wu W."/>
            <person name="Upadhyaya H.D."/>
            <person name="Yang S.P."/>
            <person name="Shah T."/>
            <person name="Saxena K.B."/>
            <person name="Michael T."/>
            <person name="McCombie W.R."/>
            <person name="Yang B."/>
            <person name="Zhang G."/>
            <person name="Yang H."/>
            <person name="Wang J."/>
            <person name="Spillane C."/>
            <person name="Cook D.R."/>
            <person name="May G.D."/>
            <person name="Xu X."/>
            <person name="Jackson S.A."/>
        </authorList>
    </citation>
    <scope>NUCLEOTIDE SEQUENCE [LARGE SCALE GENOMIC DNA]</scope>
</reference>
<dbReference type="SUPFAM" id="SSF56219">
    <property type="entry name" value="DNase I-like"/>
    <property type="match status" value="1"/>
</dbReference>
<accession>A0A151RYT1</accession>
<gene>
    <name evidence="1" type="ORF">KK1_030603</name>
</gene>
<dbReference type="InterPro" id="IPR036691">
    <property type="entry name" value="Endo/exonu/phosph_ase_sf"/>
</dbReference>
<organism evidence="1 2">
    <name type="scientific">Cajanus cajan</name>
    <name type="common">Pigeon pea</name>
    <name type="synonym">Cajanus indicus</name>
    <dbReference type="NCBI Taxonomy" id="3821"/>
    <lineage>
        <taxon>Eukaryota</taxon>
        <taxon>Viridiplantae</taxon>
        <taxon>Streptophyta</taxon>
        <taxon>Embryophyta</taxon>
        <taxon>Tracheophyta</taxon>
        <taxon>Spermatophyta</taxon>
        <taxon>Magnoliopsida</taxon>
        <taxon>eudicotyledons</taxon>
        <taxon>Gunneridae</taxon>
        <taxon>Pentapetalae</taxon>
        <taxon>rosids</taxon>
        <taxon>fabids</taxon>
        <taxon>Fabales</taxon>
        <taxon>Fabaceae</taxon>
        <taxon>Papilionoideae</taxon>
        <taxon>50 kb inversion clade</taxon>
        <taxon>NPAAA clade</taxon>
        <taxon>indigoferoid/millettioid clade</taxon>
        <taxon>Phaseoleae</taxon>
        <taxon>Cajanus</taxon>
    </lineage>
</organism>
<dbReference type="AlphaFoldDB" id="A0A151RYT1"/>
<evidence type="ECO:0008006" key="3">
    <source>
        <dbReference type="Google" id="ProtNLM"/>
    </source>
</evidence>
<evidence type="ECO:0000313" key="2">
    <source>
        <dbReference type="Proteomes" id="UP000075243"/>
    </source>
</evidence>
<name>A0A151RYT1_CAJCA</name>
<evidence type="ECO:0000313" key="1">
    <source>
        <dbReference type="EMBL" id="KYP47721.1"/>
    </source>
</evidence>
<dbReference type="PANTHER" id="PTHR33710">
    <property type="entry name" value="BNAC02G09200D PROTEIN"/>
    <property type="match status" value="1"/>
</dbReference>
<dbReference type="EMBL" id="KQ483519">
    <property type="protein sequence ID" value="KYP47721.1"/>
    <property type="molecule type" value="Genomic_DNA"/>
</dbReference>
<dbReference type="OMA" id="HFVESSW"/>